<accession>T1XLY4</accession>
<dbReference type="InterPro" id="IPR051257">
    <property type="entry name" value="Diverse_CBS-Domain"/>
</dbReference>
<proteinExistence type="predicted"/>
<dbReference type="PROSITE" id="PS51371">
    <property type="entry name" value="CBS"/>
    <property type="match status" value="2"/>
</dbReference>
<dbReference type="CDD" id="cd04622">
    <property type="entry name" value="CBS_pair_HRP1_like"/>
    <property type="match status" value="1"/>
</dbReference>
<evidence type="ECO:0000313" key="5">
    <source>
        <dbReference type="Proteomes" id="UP000016223"/>
    </source>
</evidence>
<dbReference type="Proteomes" id="UP000016223">
    <property type="component" value="Chromosome 2"/>
</dbReference>
<organism evidence="4 5">
    <name type="scientific">Variovorax paradoxus B4</name>
    <dbReference type="NCBI Taxonomy" id="1246301"/>
    <lineage>
        <taxon>Bacteria</taxon>
        <taxon>Pseudomonadati</taxon>
        <taxon>Pseudomonadota</taxon>
        <taxon>Betaproteobacteria</taxon>
        <taxon>Burkholderiales</taxon>
        <taxon>Comamonadaceae</taxon>
        <taxon>Variovorax</taxon>
    </lineage>
</organism>
<name>T1XLY4_VARPD</name>
<dbReference type="SMART" id="SM00116">
    <property type="entry name" value="CBS"/>
    <property type="match status" value="2"/>
</dbReference>
<dbReference type="SUPFAM" id="SSF54631">
    <property type="entry name" value="CBS-domain pair"/>
    <property type="match status" value="1"/>
</dbReference>
<dbReference type="HOGENOM" id="CLU_040681_12_0_4"/>
<sequence>MHTIKDVMSRDVQVISPDATIAEAARHMRDGDFGMMPVGENDRMIGSISDRDIAVRAVAEGRGGDTKVRDVMSDGVRWAYEDEPIERVAAIMGEYQIRRLPIVSRDKRLVGIVALGDIATRESEPAPAAEALCEISEPA</sequence>
<dbReference type="RefSeq" id="WP_021004140.1">
    <property type="nucleotide sequence ID" value="NC_022234.1"/>
</dbReference>
<evidence type="ECO:0000256" key="1">
    <source>
        <dbReference type="ARBA" id="ARBA00023122"/>
    </source>
</evidence>
<dbReference type="PATRIC" id="fig|1246301.3.peg.6286"/>
<keyword evidence="1 2" id="KW-0129">CBS domain</keyword>
<evidence type="ECO:0000256" key="2">
    <source>
        <dbReference type="PROSITE-ProRule" id="PRU00703"/>
    </source>
</evidence>
<dbReference type="EMBL" id="CP003912">
    <property type="protein sequence ID" value="AGU53314.1"/>
    <property type="molecule type" value="Genomic_DNA"/>
</dbReference>
<dbReference type="Gene3D" id="3.10.580.10">
    <property type="entry name" value="CBS-domain"/>
    <property type="match status" value="1"/>
</dbReference>
<dbReference type="InterPro" id="IPR000644">
    <property type="entry name" value="CBS_dom"/>
</dbReference>
<evidence type="ECO:0000259" key="3">
    <source>
        <dbReference type="PROSITE" id="PS51371"/>
    </source>
</evidence>
<dbReference type="AlphaFoldDB" id="T1XLY4"/>
<feature type="domain" description="CBS" evidence="3">
    <location>
        <begin position="8"/>
        <end position="66"/>
    </location>
</feature>
<gene>
    <name evidence="4" type="ORF">VAPA_2c07570</name>
</gene>
<reference evidence="4 5" key="1">
    <citation type="submission" date="2012-10" db="EMBL/GenBank/DDBJ databases">
        <title>Genome sequence of Variovorax paradoxus B4.</title>
        <authorList>
            <person name="Schuldes J."/>
            <person name="Brandt U."/>
            <person name="Hiessl S."/>
            <person name="Wuebbeler J.H."/>
            <person name="Thuermer A."/>
            <person name="Steinbuechel A."/>
            <person name="Daniel R."/>
        </authorList>
    </citation>
    <scope>NUCLEOTIDE SEQUENCE [LARGE SCALE GENOMIC DNA]</scope>
    <source>
        <strain evidence="4 5">B4</strain>
    </source>
</reference>
<dbReference type="KEGG" id="vpd:VAPA_2c07570"/>
<feature type="domain" description="CBS" evidence="3">
    <location>
        <begin position="72"/>
        <end position="128"/>
    </location>
</feature>
<dbReference type="PANTHER" id="PTHR43080:SF2">
    <property type="entry name" value="CBS DOMAIN-CONTAINING PROTEIN"/>
    <property type="match status" value="1"/>
</dbReference>
<evidence type="ECO:0000313" key="4">
    <source>
        <dbReference type="EMBL" id="AGU53314.1"/>
    </source>
</evidence>
<dbReference type="PANTHER" id="PTHR43080">
    <property type="entry name" value="CBS DOMAIN-CONTAINING PROTEIN CBSX3, MITOCHONDRIAL"/>
    <property type="match status" value="1"/>
</dbReference>
<protein>
    <submittedName>
        <fullName evidence="4">CBS domain-containing protein</fullName>
    </submittedName>
</protein>
<dbReference type="OrthoDB" id="9794094at2"/>
<dbReference type="Pfam" id="PF00571">
    <property type="entry name" value="CBS"/>
    <property type="match status" value="2"/>
</dbReference>
<dbReference type="InterPro" id="IPR046342">
    <property type="entry name" value="CBS_dom_sf"/>
</dbReference>